<feature type="region of interest" description="Disordered" evidence="1">
    <location>
        <begin position="170"/>
        <end position="189"/>
    </location>
</feature>
<proteinExistence type="predicted"/>
<protein>
    <recommendedName>
        <fullName evidence="3">Trichome birefringence-like N-terminal domain-containing protein</fullName>
    </recommendedName>
</protein>
<feature type="compositionally biased region" description="Polar residues" evidence="1">
    <location>
        <begin position="170"/>
        <end position="183"/>
    </location>
</feature>
<name>A0AA41VRI2_PAPNU</name>
<gene>
    <name evidence="4" type="ORF">MKW94_025575</name>
</gene>
<dbReference type="Pfam" id="PF14416">
    <property type="entry name" value="PMR5N"/>
    <property type="match status" value="1"/>
</dbReference>
<evidence type="ECO:0000256" key="2">
    <source>
        <dbReference type="SAM" id="Phobius"/>
    </source>
</evidence>
<evidence type="ECO:0000256" key="1">
    <source>
        <dbReference type="SAM" id="MobiDB-lite"/>
    </source>
</evidence>
<evidence type="ECO:0000259" key="3">
    <source>
        <dbReference type="Pfam" id="PF14416"/>
    </source>
</evidence>
<comment type="caution">
    <text evidence="4">The sequence shown here is derived from an EMBL/GenBank/DDBJ whole genome shotgun (WGS) entry which is preliminary data.</text>
</comment>
<dbReference type="Proteomes" id="UP001177140">
    <property type="component" value="Unassembled WGS sequence"/>
</dbReference>
<keyword evidence="2" id="KW-0472">Membrane</keyword>
<dbReference type="InterPro" id="IPR025846">
    <property type="entry name" value="TBL_N"/>
</dbReference>
<dbReference type="EMBL" id="JAJJMA010277138">
    <property type="protein sequence ID" value="MCL7046082.1"/>
    <property type="molecule type" value="Genomic_DNA"/>
</dbReference>
<dbReference type="AlphaFoldDB" id="A0AA41VRI2"/>
<keyword evidence="2" id="KW-1133">Transmembrane helix</keyword>
<feature type="non-terminal residue" evidence="4">
    <location>
        <position position="261"/>
    </location>
</feature>
<organism evidence="4 5">
    <name type="scientific">Papaver nudicaule</name>
    <name type="common">Iceland poppy</name>
    <dbReference type="NCBI Taxonomy" id="74823"/>
    <lineage>
        <taxon>Eukaryota</taxon>
        <taxon>Viridiplantae</taxon>
        <taxon>Streptophyta</taxon>
        <taxon>Embryophyta</taxon>
        <taxon>Tracheophyta</taxon>
        <taxon>Spermatophyta</taxon>
        <taxon>Magnoliopsida</taxon>
        <taxon>Ranunculales</taxon>
        <taxon>Papaveraceae</taxon>
        <taxon>Papaveroideae</taxon>
        <taxon>Papaver</taxon>
    </lineage>
</organism>
<keyword evidence="2" id="KW-0812">Transmembrane</keyword>
<sequence>MHANETSTVPNKKNPMKKIGSWEKLCNLVGISHHPPKGNGILFGFGSMIGASILVFTVFLFMFPIFSPSFKNPILQGNHLKEFYYKFSQWPFHDVSTTSTSTNATIATPAPVILKNLTQDTQNATSLISSPLSLEPFVKNSTEGFSNSSTAVSVGLPKAEELVIMEDKSTPSNLAGDHNSSSTYHDREQENVDAEYCDANVFDGEWVKIEGRKQYYEGGSCPYVEPSPYNCYMNGRPDNDFLKWHWQWQSQQADARCNNLP</sequence>
<keyword evidence="5" id="KW-1185">Reference proteome</keyword>
<feature type="transmembrane region" description="Helical" evidence="2">
    <location>
        <begin position="41"/>
        <end position="66"/>
    </location>
</feature>
<reference evidence="4" key="1">
    <citation type="submission" date="2022-03" db="EMBL/GenBank/DDBJ databases">
        <title>A functionally conserved STORR gene fusion in Papaver species that diverged 16.8 million years ago.</title>
        <authorList>
            <person name="Catania T."/>
        </authorList>
    </citation>
    <scope>NUCLEOTIDE SEQUENCE</scope>
    <source>
        <strain evidence="4">S-191538</strain>
    </source>
</reference>
<evidence type="ECO:0000313" key="4">
    <source>
        <dbReference type="EMBL" id="MCL7046082.1"/>
    </source>
</evidence>
<feature type="domain" description="Trichome birefringence-like N-terminal" evidence="3">
    <location>
        <begin position="200"/>
        <end position="247"/>
    </location>
</feature>
<evidence type="ECO:0000313" key="5">
    <source>
        <dbReference type="Proteomes" id="UP001177140"/>
    </source>
</evidence>
<accession>A0AA41VRI2</accession>